<evidence type="ECO:0000259" key="2">
    <source>
        <dbReference type="PROSITE" id="PS50097"/>
    </source>
</evidence>
<dbReference type="Pfam" id="PF07707">
    <property type="entry name" value="BACK"/>
    <property type="match status" value="1"/>
</dbReference>
<dbReference type="Pfam" id="PF00651">
    <property type="entry name" value="BTB"/>
    <property type="match status" value="1"/>
</dbReference>
<dbReference type="OrthoDB" id="45365at2759"/>
<dbReference type="AlphaFoldDB" id="A0A1W0WZH9"/>
<feature type="region of interest" description="Disordered" evidence="1">
    <location>
        <begin position="308"/>
        <end position="330"/>
    </location>
</feature>
<feature type="compositionally biased region" description="Acidic residues" evidence="1">
    <location>
        <begin position="310"/>
        <end position="325"/>
    </location>
</feature>
<dbReference type="EMBL" id="MTYJ01000029">
    <property type="protein sequence ID" value="OQV20626.1"/>
    <property type="molecule type" value="Genomic_DNA"/>
</dbReference>
<evidence type="ECO:0000313" key="3">
    <source>
        <dbReference type="EMBL" id="OQV20626.1"/>
    </source>
</evidence>
<evidence type="ECO:0000256" key="1">
    <source>
        <dbReference type="SAM" id="MobiDB-lite"/>
    </source>
</evidence>
<sequence>MAGTKTWQDSKHIRKRTKYLLENTTSIPTDIIFKVGTPASTATVENISAHRLVLAMGSIVFHAMFYGNLREQVGIIPVPDVEPEAFWIMIRYLYSEDVTGLTMENVMETIYCAKKYLIKQLVHRCRLFLQAELKIDDAWSILFKAREIAKEDQIAEVALRFICSRASEALSCTQFLSVPFNLLREILKRNDFAIASENRVYEAVHRWGMANYSNEDGDQLRNISELVRDCVRLRLMKPVDIANGPEKDQVLVGDELAQLYQFLFRKPDAPFLPSPIPFRTEDRLVASSQRSFLVINLRHVLAVTGLIPDSDNDDDDDDDDDDDERNWDTVHGGDGAVTLELKLDYAPLSCRFVMDKLRDSATMVSVAFGDTAFESYKGQPLVEALPIESGLLLNCPWMVSLGVCAVDEAAPSKTFQLELRIAHPFKNSTVGNDSGVVFAKVVDGENVLLRLEKASDTFYCSRDPEEPYFDGIDVFDMAANVLGVFETHEAYLAYKAAGQPPMAGDG</sequence>
<dbReference type="InterPro" id="IPR011333">
    <property type="entry name" value="SKP1/BTB/POZ_sf"/>
</dbReference>
<dbReference type="SMART" id="SM00225">
    <property type="entry name" value="BTB"/>
    <property type="match status" value="1"/>
</dbReference>
<dbReference type="Proteomes" id="UP000192578">
    <property type="component" value="Unassembled WGS sequence"/>
</dbReference>
<dbReference type="SUPFAM" id="SSF54695">
    <property type="entry name" value="POZ domain"/>
    <property type="match status" value="1"/>
</dbReference>
<dbReference type="InterPro" id="IPR000210">
    <property type="entry name" value="BTB/POZ_dom"/>
</dbReference>
<dbReference type="SMART" id="SM00875">
    <property type="entry name" value="BACK"/>
    <property type="match status" value="1"/>
</dbReference>
<comment type="caution">
    <text evidence="3">The sequence shown here is derived from an EMBL/GenBank/DDBJ whole genome shotgun (WGS) entry which is preliminary data.</text>
</comment>
<reference evidence="4" key="1">
    <citation type="submission" date="2017-01" db="EMBL/GenBank/DDBJ databases">
        <title>Comparative genomics of anhydrobiosis in the tardigrade Hypsibius dujardini.</title>
        <authorList>
            <person name="Yoshida Y."/>
            <person name="Koutsovoulos G."/>
            <person name="Laetsch D."/>
            <person name="Stevens L."/>
            <person name="Kumar S."/>
            <person name="Horikawa D."/>
            <person name="Ishino K."/>
            <person name="Komine S."/>
            <person name="Tomita M."/>
            <person name="Blaxter M."/>
            <person name="Arakawa K."/>
        </authorList>
    </citation>
    <scope>NUCLEOTIDE SEQUENCE [LARGE SCALE GENOMIC DNA]</scope>
    <source>
        <strain evidence="4">Z151</strain>
    </source>
</reference>
<feature type="domain" description="BTB" evidence="2">
    <location>
        <begin position="29"/>
        <end position="98"/>
    </location>
</feature>
<evidence type="ECO:0000313" key="4">
    <source>
        <dbReference type="Proteomes" id="UP000192578"/>
    </source>
</evidence>
<gene>
    <name evidence="3" type="ORF">BV898_05444</name>
</gene>
<keyword evidence="4" id="KW-1185">Reference proteome</keyword>
<name>A0A1W0WZH9_HYPEX</name>
<dbReference type="GO" id="GO:0005829">
    <property type="term" value="C:cytosol"/>
    <property type="evidence" value="ECO:0007669"/>
    <property type="project" value="TreeGrafter"/>
</dbReference>
<dbReference type="GO" id="GO:0022008">
    <property type="term" value="P:neurogenesis"/>
    <property type="evidence" value="ECO:0007669"/>
    <property type="project" value="TreeGrafter"/>
</dbReference>
<accession>A0A1W0WZH9</accession>
<dbReference type="PROSITE" id="PS50097">
    <property type="entry name" value="BTB"/>
    <property type="match status" value="1"/>
</dbReference>
<dbReference type="PANTHER" id="PTHR45774">
    <property type="entry name" value="BTB/POZ DOMAIN-CONTAINING"/>
    <property type="match status" value="1"/>
</dbReference>
<proteinExistence type="predicted"/>
<protein>
    <submittedName>
        <fullName evidence="3">BTB/POZ domain-containing protein 2</fullName>
    </submittedName>
</protein>
<dbReference type="Gene3D" id="3.30.710.10">
    <property type="entry name" value="Potassium Channel Kv1.1, Chain A"/>
    <property type="match status" value="1"/>
</dbReference>
<organism evidence="3 4">
    <name type="scientific">Hypsibius exemplaris</name>
    <name type="common">Freshwater tardigrade</name>
    <dbReference type="NCBI Taxonomy" id="2072580"/>
    <lineage>
        <taxon>Eukaryota</taxon>
        <taxon>Metazoa</taxon>
        <taxon>Ecdysozoa</taxon>
        <taxon>Tardigrada</taxon>
        <taxon>Eutardigrada</taxon>
        <taxon>Parachela</taxon>
        <taxon>Hypsibioidea</taxon>
        <taxon>Hypsibiidae</taxon>
        <taxon>Hypsibius</taxon>
    </lineage>
</organism>
<dbReference type="Gene3D" id="1.25.40.420">
    <property type="match status" value="1"/>
</dbReference>
<dbReference type="InterPro" id="IPR011705">
    <property type="entry name" value="BACK"/>
</dbReference>
<dbReference type="PANTHER" id="PTHR45774:SF4">
    <property type="entry name" value="AXUNDEAD, ISOFORM F"/>
    <property type="match status" value="1"/>
</dbReference>